<feature type="domain" description="J" evidence="5">
    <location>
        <begin position="11"/>
        <end position="83"/>
    </location>
</feature>
<dbReference type="RefSeq" id="WP_321554030.1">
    <property type="nucleotide sequence ID" value="NZ_JAXIVU010000015.1"/>
</dbReference>
<keyword evidence="7" id="KW-1185">Reference proteome</keyword>
<gene>
    <name evidence="4 6" type="primary">hscB</name>
    <name evidence="6" type="ORF">TOI97_10250</name>
</gene>
<protein>
    <recommendedName>
        <fullName evidence="4">Co-chaperone protein HscB homolog</fullName>
    </recommendedName>
</protein>
<accession>A0ABU5GTI6</accession>
<name>A0ABU5GTI6_9GAMM</name>
<evidence type="ECO:0000256" key="3">
    <source>
        <dbReference type="ARBA" id="ARBA00025596"/>
    </source>
</evidence>
<dbReference type="InterPro" id="IPR004640">
    <property type="entry name" value="HscB"/>
</dbReference>
<dbReference type="PANTHER" id="PTHR14021">
    <property type="entry name" value="IRON-SULFUR CLUSTER CO-CHAPERONE PROTEIN HSCB"/>
    <property type="match status" value="1"/>
</dbReference>
<comment type="subunit">
    <text evidence="4">Interacts with HscA and stimulates its ATPase activity.</text>
</comment>
<comment type="function">
    <text evidence="3 4">Co-chaperone involved in the maturation of iron-sulfur cluster-containing proteins. Seems to help targeting proteins to be folded toward HscA.</text>
</comment>
<evidence type="ECO:0000256" key="2">
    <source>
        <dbReference type="ARBA" id="ARBA00023186"/>
    </source>
</evidence>
<dbReference type="SMART" id="SM00271">
    <property type="entry name" value="DnaJ"/>
    <property type="match status" value="1"/>
</dbReference>
<proteinExistence type="inferred from homology"/>
<evidence type="ECO:0000256" key="1">
    <source>
        <dbReference type="ARBA" id="ARBA00010476"/>
    </source>
</evidence>
<dbReference type="InterPro" id="IPR036869">
    <property type="entry name" value="J_dom_sf"/>
</dbReference>
<dbReference type="Gene3D" id="1.10.287.110">
    <property type="entry name" value="DnaJ domain"/>
    <property type="match status" value="1"/>
</dbReference>
<comment type="caution">
    <text evidence="6">The sequence shown here is derived from an EMBL/GenBank/DDBJ whole genome shotgun (WGS) entry which is preliminary data.</text>
</comment>
<dbReference type="NCBIfam" id="TIGR00714">
    <property type="entry name" value="hscB"/>
    <property type="match status" value="1"/>
</dbReference>
<dbReference type="InterPro" id="IPR001623">
    <property type="entry name" value="DnaJ_domain"/>
</dbReference>
<dbReference type="Gene3D" id="1.20.1280.20">
    <property type="entry name" value="HscB, C-terminal domain"/>
    <property type="match status" value="1"/>
</dbReference>
<organism evidence="6 7">
    <name type="scientific">Denitrificimonas halotolerans</name>
    <dbReference type="NCBI Taxonomy" id="3098930"/>
    <lineage>
        <taxon>Bacteria</taxon>
        <taxon>Pseudomonadati</taxon>
        <taxon>Pseudomonadota</taxon>
        <taxon>Gammaproteobacteria</taxon>
        <taxon>Pseudomonadales</taxon>
        <taxon>Pseudomonadaceae</taxon>
        <taxon>Denitrificimonas</taxon>
    </lineage>
</organism>
<keyword evidence="2 4" id="KW-0143">Chaperone</keyword>
<dbReference type="NCBIfam" id="NF001420">
    <property type="entry name" value="PRK00294.1"/>
    <property type="match status" value="1"/>
</dbReference>
<sequence length="178" mass="20671">MSNSANAGQVDYFAMFGLQPSFLIDSKALAATYRELAKDVHPDRFASESAAQQREAVEHAARLNDAYQTLKSPTQRALYLLRQQAELPEETTIQDGEFLFQQMEWREQLETLQDQADFAAIDSFVRELKQARQAIDIAFAECVHDSEQRIQAERLARRMQFLDKMFYEVRQLEERLDD</sequence>
<evidence type="ECO:0000259" key="5">
    <source>
        <dbReference type="PROSITE" id="PS50076"/>
    </source>
</evidence>
<evidence type="ECO:0000313" key="6">
    <source>
        <dbReference type="EMBL" id="MDY7219942.1"/>
    </source>
</evidence>
<dbReference type="SUPFAM" id="SSF47144">
    <property type="entry name" value="HSC20 (HSCB), C-terminal oligomerisation domain"/>
    <property type="match status" value="1"/>
</dbReference>
<dbReference type="Proteomes" id="UP001294570">
    <property type="component" value="Unassembled WGS sequence"/>
</dbReference>
<dbReference type="SUPFAM" id="SSF46565">
    <property type="entry name" value="Chaperone J-domain"/>
    <property type="match status" value="1"/>
</dbReference>
<dbReference type="CDD" id="cd06257">
    <property type="entry name" value="DnaJ"/>
    <property type="match status" value="1"/>
</dbReference>
<dbReference type="Pfam" id="PF07743">
    <property type="entry name" value="HSCB_C"/>
    <property type="match status" value="1"/>
</dbReference>
<dbReference type="PANTHER" id="PTHR14021:SF15">
    <property type="entry name" value="IRON-SULFUR CLUSTER CO-CHAPERONE PROTEIN HSCB"/>
    <property type="match status" value="1"/>
</dbReference>
<dbReference type="InterPro" id="IPR009073">
    <property type="entry name" value="HscB_oligo_C"/>
</dbReference>
<dbReference type="PROSITE" id="PS50076">
    <property type="entry name" value="DNAJ_2"/>
    <property type="match status" value="1"/>
</dbReference>
<dbReference type="EMBL" id="JAXIVU010000015">
    <property type="protein sequence ID" value="MDY7219942.1"/>
    <property type="molecule type" value="Genomic_DNA"/>
</dbReference>
<dbReference type="InterPro" id="IPR036386">
    <property type="entry name" value="HscB_C_sf"/>
</dbReference>
<dbReference type="HAMAP" id="MF_00682">
    <property type="entry name" value="HscB"/>
    <property type="match status" value="1"/>
</dbReference>
<dbReference type="Pfam" id="PF00226">
    <property type="entry name" value="DnaJ"/>
    <property type="match status" value="1"/>
</dbReference>
<evidence type="ECO:0000256" key="4">
    <source>
        <dbReference type="HAMAP-Rule" id="MF_00682"/>
    </source>
</evidence>
<comment type="similarity">
    <text evidence="1 4">Belongs to the HscB family.</text>
</comment>
<evidence type="ECO:0000313" key="7">
    <source>
        <dbReference type="Proteomes" id="UP001294570"/>
    </source>
</evidence>
<reference evidence="6 7" key="1">
    <citation type="submission" date="2023-12" db="EMBL/GenBank/DDBJ databases">
        <title>Denitrificimonas halotolerans sp. nov.,a novel species isolated from landfill leachate.</title>
        <authorList>
            <person name="Wang S."/>
        </authorList>
    </citation>
    <scope>NUCLEOTIDE SEQUENCE [LARGE SCALE GENOMIC DNA]</scope>
    <source>
        <strain evidence="6 7">JX-1</strain>
    </source>
</reference>